<dbReference type="EMBL" id="JAWDGP010003056">
    <property type="protein sequence ID" value="KAK3777911.1"/>
    <property type="molecule type" value="Genomic_DNA"/>
</dbReference>
<organism evidence="1 2">
    <name type="scientific">Elysia crispata</name>
    <name type="common">lettuce slug</name>
    <dbReference type="NCBI Taxonomy" id="231223"/>
    <lineage>
        <taxon>Eukaryota</taxon>
        <taxon>Metazoa</taxon>
        <taxon>Spiralia</taxon>
        <taxon>Lophotrochozoa</taxon>
        <taxon>Mollusca</taxon>
        <taxon>Gastropoda</taxon>
        <taxon>Heterobranchia</taxon>
        <taxon>Euthyneura</taxon>
        <taxon>Panpulmonata</taxon>
        <taxon>Sacoglossa</taxon>
        <taxon>Placobranchoidea</taxon>
        <taxon>Plakobranchidae</taxon>
        <taxon>Elysia</taxon>
    </lineage>
</organism>
<reference evidence="1" key="1">
    <citation type="journal article" date="2023" name="G3 (Bethesda)">
        <title>A reference genome for the long-term kleptoplast-retaining sea slug Elysia crispata morphotype clarki.</title>
        <authorList>
            <person name="Eastman K.E."/>
            <person name="Pendleton A.L."/>
            <person name="Shaikh M.A."/>
            <person name="Suttiyut T."/>
            <person name="Ogas R."/>
            <person name="Tomko P."/>
            <person name="Gavelis G."/>
            <person name="Widhalm J.R."/>
            <person name="Wisecaver J.H."/>
        </authorList>
    </citation>
    <scope>NUCLEOTIDE SEQUENCE</scope>
    <source>
        <strain evidence="1">ECLA1</strain>
    </source>
</reference>
<protein>
    <submittedName>
        <fullName evidence="1">Uncharacterized protein</fullName>
    </submittedName>
</protein>
<name>A0AAE0ZZR9_9GAST</name>
<sequence length="181" mass="20216">MRNIRVVSMADRQEVFSGCGRSKTSFCKLCRRAGGMLASLVIYVYFSMSTKLSDRYLSLAPRIYLASPEPIHNPSTRPSTAGLSRFLNHVRFLLELSSKLTPDPDTAFERSEGFLALTRKPPCPQRHGLRVQRPLHDLMSSDINAHTQTTTRDAAATHTAQTCTQACLHSALYDIPSQGRY</sequence>
<evidence type="ECO:0000313" key="1">
    <source>
        <dbReference type="EMBL" id="KAK3777911.1"/>
    </source>
</evidence>
<evidence type="ECO:0000313" key="2">
    <source>
        <dbReference type="Proteomes" id="UP001283361"/>
    </source>
</evidence>
<dbReference type="Proteomes" id="UP001283361">
    <property type="component" value="Unassembled WGS sequence"/>
</dbReference>
<dbReference type="AlphaFoldDB" id="A0AAE0ZZR9"/>
<gene>
    <name evidence="1" type="ORF">RRG08_050299</name>
</gene>
<keyword evidence="2" id="KW-1185">Reference proteome</keyword>
<accession>A0AAE0ZZR9</accession>
<comment type="caution">
    <text evidence="1">The sequence shown here is derived from an EMBL/GenBank/DDBJ whole genome shotgun (WGS) entry which is preliminary data.</text>
</comment>
<proteinExistence type="predicted"/>